<dbReference type="CDD" id="cd05403">
    <property type="entry name" value="NT_KNTase_like"/>
    <property type="match status" value="1"/>
</dbReference>
<protein>
    <submittedName>
        <fullName evidence="2">Nucleotidyltransferase domain protein</fullName>
    </submittedName>
</protein>
<comment type="caution">
    <text evidence="2">The sequence shown here is derived from an EMBL/GenBank/DDBJ whole genome shotgun (WGS) entry which is preliminary data.</text>
</comment>
<organism evidence="2 3">
    <name type="scientific">Candidatus Omnitrophus magneticus</name>
    <dbReference type="NCBI Taxonomy" id="1609969"/>
    <lineage>
        <taxon>Bacteria</taxon>
        <taxon>Pseudomonadati</taxon>
        <taxon>Candidatus Omnitrophota</taxon>
        <taxon>Candidatus Omnitrophus</taxon>
    </lineage>
</organism>
<accession>A0A0F0CJE9</accession>
<dbReference type="Pfam" id="PF01909">
    <property type="entry name" value="NTP_transf_2"/>
    <property type="match status" value="1"/>
</dbReference>
<dbReference type="InterPro" id="IPR002934">
    <property type="entry name" value="Polymerase_NTP_transf_dom"/>
</dbReference>
<gene>
    <name evidence="2" type="ORF">OMAG_002776</name>
</gene>
<sequence>MVDVSFHQLKIIKKILNKYVPDCEVRVFGSRVTGTTKDYSDIDLVIVGKEKIPSNIFYALKEAFELSELPFRTDVLDWNAISKEFRIVIDKQYEVIQKADSPIKNGNSE</sequence>
<feature type="domain" description="Polymerase nucleotidyl transferase" evidence="1">
    <location>
        <begin position="9"/>
        <end position="88"/>
    </location>
</feature>
<dbReference type="GO" id="GO:0016779">
    <property type="term" value="F:nucleotidyltransferase activity"/>
    <property type="evidence" value="ECO:0007669"/>
    <property type="project" value="InterPro"/>
</dbReference>
<keyword evidence="2" id="KW-0808">Transferase</keyword>
<dbReference type="Gene3D" id="3.30.460.10">
    <property type="entry name" value="Beta Polymerase, domain 2"/>
    <property type="match status" value="1"/>
</dbReference>
<evidence type="ECO:0000313" key="3">
    <source>
        <dbReference type="Proteomes" id="UP000033428"/>
    </source>
</evidence>
<dbReference type="AlphaFoldDB" id="A0A0F0CJE9"/>
<dbReference type="EMBL" id="JYNY01000615">
    <property type="protein sequence ID" value="KJJ83347.1"/>
    <property type="molecule type" value="Genomic_DNA"/>
</dbReference>
<dbReference type="Proteomes" id="UP000033428">
    <property type="component" value="Unassembled WGS sequence"/>
</dbReference>
<dbReference type="SUPFAM" id="SSF81301">
    <property type="entry name" value="Nucleotidyltransferase"/>
    <property type="match status" value="1"/>
</dbReference>
<reference evidence="2 3" key="1">
    <citation type="submission" date="2015-02" db="EMBL/GenBank/DDBJ databases">
        <title>Single-cell genomics of uncultivated deep-branching MTB reveals a conserved set of magnetosome genes.</title>
        <authorList>
            <person name="Kolinko S."/>
            <person name="Richter M."/>
            <person name="Glockner F.O."/>
            <person name="Brachmann A."/>
            <person name="Schuler D."/>
        </authorList>
    </citation>
    <scope>NUCLEOTIDE SEQUENCE [LARGE SCALE GENOMIC DNA]</scope>
    <source>
        <strain evidence="2">SKK-01</strain>
    </source>
</reference>
<evidence type="ECO:0000259" key="1">
    <source>
        <dbReference type="Pfam" id="PF01909"/>
    </source>
</evidence>
<dbReference type="InterPro" id="IPR043519">
    <property type="entry name" value="NT_sf"/>
</dbReference>
<proteinExistence type="predicted"/>
<keyword evidence="3" id="KW-1185">Reference proteome</keyword>
<name>A0A0F0CJE9_9BACT</name>
<evidence type="ECO:0000313" key="2">
    <source>
        <dbReference type="EMBL" id="KJJ83347.1"/>
    </source>
</evidence>